<keyword evidence="3" id="KW-1185">Reference proteome</keyword>
<protein>
    <submittedName>
        <fullName evidence="1">Ubiquitin conjugating enzyme, putative</fullName>
    </submittedName>
</protein>
<sequence length="101" mass="11104">MEDVNHLMWMKIMESANFKDFVVGHFISRVHEIMVAGNAYIEGAQVGCLVKGGVQDLDDGDKSSSRQFNNSLARHINVAAPNFTGIGSMLVQAPDQNIRVL</sequence>
<dbReference type="PaxDb" id="3880-AES63040"/>
<dbReference type="EMBL" id="CM001217">
    <property type="protein sequence ID" value="KEH44535.1"/>
    <property type="molecule type" value="Genomic_DNA"/>
</dbReference>
<reference evidence="1 3" key="1">
    <citation type="journal article" date="2011" name="Nature">
        <title>The Medicago genome provides insight into the evolution of rhizobial symbioses.</title>
        <authorList>
            <person name="Young N.D."/>
            <person name="Debelle F."/>
            <person name="Oldroyd G.E."/>
            <person name="Geurts R."/>
            <person name="Cannon S.B."/>
            <person name="Udvardi M.K."/>
            <person name="Benedito V.A."/>
            <person name="Mayer K.F."/>
            <person name="Gouzy J."/>
            <person name="Schoof H."/>
            <person name="Van de Peer Y."/>
            <person name="Proost S."/>
            <person name="Cook D.R."/>
            <person name="Meyers B.C."/>
            <person name="Spannagl M."/>
            <person name="Cheung F."/>
            <person name="De Mita S."/>
            <person name="Krishnakumar V."/>
            <person name="Gundlach H."/>
            <person name="Zhou S."/>
            <person name="Mudge J."/>
            <person name="Bharti A.K."/>
            <person name="Murray J.D."/>
            <person name="Naoumkina M.A."/>
            <person name="Rosen B."/>
            <person name="Silverstein K.A."/>
            <person name="Tang H."/>
            <person name="Rombauts S."/>
            <person name="Zhao P.X."/>
            <person name="Zhou P."/>
            <person name="Barbe V."/>
            <person name="Bardou P."/>
            <person name="Bechner M."/>
            <person name="Bellec A."/>
            <person name="Berger A."/>
            <person name="Berges H."/>
            <person name="Bidwell S."/>
            <person name="Bisseling T."/>
            <person name="Choisne N."/>
            <person name="Couloux A."/>
            <person name="Denny R."/>
            <person name="Deshpande S."/>
            <person name="Dai X."/>
            <person name="Doyle J.J."/>
            <person name="Dudez A.M."/>
            <person name="Farmer A.D."/>
            <person name="Fouteau S."/>
            <person name="Franken C."/>
            <person name="Gibelin C."/>
            <person name="Gish J."/>
            <person name="Goldstein S."/>
            <person name="Gonzalez A.J."/>
            <person name="Green P.J."/>
            <person name="Hallab A."/>
            <person name="Hartog M."/>
            <person name="Hua A."/>
            <person name="Humphray S.J."/>
            <person name="Jeong D.H."/>
            <person name="Jing Y."/>
            <person name="Jocker A."/>
            <person name="Kenton S.M."/>
            <person name="Kim D.J."/>
            <person name="Klee K."/>
            <person name="Lai H."/>
            <person name="Lang C."/>
            <person name="Lin S."/>
            <person name="Macmil S.L."/>
            <person name="Magdelenat G."/>
            <person name="Matthews L."/>
            <person name="McCorrison J."/>
            <person name="Monaghan E.L."/>
            <person name="Mun J.H."/>
            <person name="Najar F.Z."/>
            <person name="Nicholson C."/>
            <person name="Noirot C."/>
            <person name="O'Bleness M."/>
            <person name="Paule C.R."/>
            <person name="Poulain J."/>
            <person name="Prion F."/>
            <person name="Qin B."/>
            <person name="Qu C."/>
            <person name="Retzel E.F."/>
            <person name="Riddle C."/>
            <person name="Sallet E."/>
            <person name="Samain S."/>
            <person name="Samson N."/>
            <person name="Sanders I."/>
            <person name="Saurat O."/>
            <person name="Scarpelli C."/>
            <person name="Schiex T."/>
            <person name="Segurens B."/>
            <person name="Severin A.J."/>
            <person name="Sherrier D.J."/>
            <person name="Shi R."/>
            <person name="Sims S."/>
            <person name="Singer S.R."/>
            <person name="Sinharoy S."/>
            <person name="Sterck L."/>
            <person name="Viollet A."/>
            <person name="Wang B.B."/>
            <person name="Wang K."/>
            <person name="Wang M."/>
            <person name="Wang X."/>
            <person name="Warfsmann J."/>
            <person name="Weissenbach J."/>
            <person name="White D.D."/>
            <person name="White J.D."/>
            <person name="Wiley G.B."/>
            <person name="Wincker P."/>
            <person name="Xing Y."/>
            <person name="Yang L."/>
            <person name="Yao Z."/>
            <person name="Ying F."/>
            <person name="Zhai J."/>
            <person name="Zhou L."/>
            <person name="Zuber A."/>
            <person name="Denarie J."/>
            <person name="Dixon R.A."/>
            <person name="May G.D."/>
            <person name="Schwartz D.C."/>
            <person name="Rogers J."/>
            <person name="Quetier F."/>
            <person name="Town C.D."/>
            <person name="Roe B.A."/>
        </authorList>
    </citation>
    <scope>NUCLEOTIDE SEQUENCE [LARGE SCALE GENOMIC DNA]</scope>
    <source>
        <strain evidence="1">A17</strain>
        <strain evidence="2 3">cv. Jemalong A17</strain>
    </source>
</reference>
<accession>A0A072W2R3</accession>
<dbReference type="Proteomes" id="UP000002051">
    <property type="component" value="Unassembled WGS sequence"/>
</dbReference>
<proteinExistence type="predicted"/>
<dbReference type="STRING" id="3880.A0A072W2R3"/>
<reference evidence="2" key="3">
    <citation type="submission" date="2015-04" db="UniProtKB">
        <authorList>
            <consortium name="EnsemblPlants"/>
        </authorList>
    </citation>
    <scope>IDENTIFICATION</scope>
    <source>
        <strain evidence="2">cv. Jemalong A17</strain>
    </source>
</reference>
<dbReference type="HOGENOM" id="CLU_2295836_0_0_1"/>
<dbReference type="AlphaFoldDB" id="A0A072W2R3"/>
<reference evidence="1 3" key="2">
    <citation type="journal article" date="2014" name="BMC Genomics">
        <title>An improved genome release (version Mt4.0) for the model legume Medicago truncatula.</title>
        <authorList>
            <person name="Tang H."/>
            <person name="Krishnakumar V."/>
            <person name="Bidwell S."/>
            <person name="Rosen B."/>
            <person name="Chan A."/>
            <person name="Zhou S."/>
            <person name="Gentzbittel L."/>
            <person name="Childs K.L."/>
            <person name="Yandell M."/>
            <person name="Gundlach H."/>
            <person name="Mayer K.F."/>
            <person name="Schwartz D.C."/>
            <person name="Town C.D."/>
        </authorList>
    </citation>
    <scope>GENOME REANNOTATION</scope>
    <source>
        <strain evidence="1">A17</strain>
        <strain evidence="2 3">cv. Jemalong A17</strain>
    </source>
</reference>
<evidence type="ECO:0000313" key="2">
    <source>
        <dbReference type="EnsemblPlants" id="KEH44535"/>
    </source>
</evidence>
<dbReference type="eggNOG" id="KOG0895">
    <property type="taxonomic scope" value="Eukaryota"/>
</dbReference>
<dbReference type="EnsemblPlants" id="KEH44535">
    <property type="protein sequence ID" value="KEH44535"/>
    <property type="gene ID" value="MTR_1g116085"/>
</dbReference>
<evidence type="ECO:0000313" key="1">
    <source>
        <dbReference type="EMBL" id="KEH44535.1"/>
    </source>
</evidence>
<gene>
    <name evidence="1" type="ordered locus">MTR_1g116085</name>
</gene>
<evidence type="ECO:0000313" key="3">
    <source>
        <dbReference type="Proteomes" id="UP000002051"/>
    </source>
</evidence>
<organism evidence="1 3">
    <name type="scientific">Medicago truncatula</name>
    <name type="common">Barrel medic</name>
    <name type="synonym">Medicago tribuloides</name>
    <dbReference type="NCBI Taxonomy" id="3880"/>
    <lineage>
        <taxon>Eukaryota</taxon>
        <taxon>Viridiplantae</taxon>
        <taxon>Streptophyta</taxon>
        <taxon>Embryophyta</taxon>
        <taxon>Tracheophyta</taxon>
        <taxon>Spermatophyta</taxon>
        <taxon>Magnoliopsida</taxon>
        <taxon>eudicotyledons</taxon>
        <taxon>Gunneridae</taxon>
        <taxon>Pentapetalae</taxon>
        <taxon>rosids</taxon>
        <taxon>fabids</taxon>
        <taxon>Fabales</taxon>
        <taxon>Fabaceae</taxon>
        <taxon>Papilionoideae</taxon>
        <taxon>50 kb inversion clade</taxon>
        <taxon>NPAAA clade</taxon>
        <taxon>Hologalegina</taxon>
        <taxon>IRL clade</taxon>
        <taxon>Trifolieae</taxon>
        <taxon>Medicago</taxon>
    </lineage>
</organism>
<name>A0A072W2R3_MEDTR</name>